<sequence>MLIIAGQGMTDSIGIHGLGFLLIDSARWLRLAFERRIAEAGLGITAGEARTILNLHAMQACRQMDLAQRMGVEPMTVCSFLDRLQNLGFIERQTDPTDRRAKRVTLTERSQPLIAALEEELDHLLTQATQGLDAQETSALKRALQMVITNLQGELANSVEEAKSA</sequence>
<feature type="domain" description="HTH marR-type" evidence="4">
    <location>
        <begin position="15"/>
        <end position="149"/>
    </location>
</feature>
<protein>
    <submittedName>
        <fullName evidence="5">DNA-binding MarR family transcriptional regulator</fullName>
    </submittedName>
</protein>
<organism evidence="5 6">
    <name type="scientific">Rhizobium rhizoryzae</name>
    <dbReference type="NCBI Taxonomy" id="451876"/>
    <lineage>
        <taxon>Bacteria</taxon>
        <taxon>Pseudomonadati</taxon>
        <taxon>Pseudomonadota</taxon>
        <taxon>Alphaproteobacteria</taxon>
        <taxon>Hyphomicrobiales</taxon>
        <taxon>Rhizobiaceae</taxon>
        <taxon>Rhizobium/Agrobacterium group</taxon>
        <taxon>Rhizobium</taxon>
    </lineage>
</organism>
<evidence type="ECO:0000313" key="6">
    <source>
        <dbReference type="Proteomes" id="UP000519897"/>
    </source>
</evidence>
<dbReference type="PANTHER" id="PTHR33164:SF64">
    <property type="entry name" value="TRANSCRIPTIONAL REGULATOR SLYA"/>
    <property type="match status" value="1"/>
</dbReference>
<dbReference type="PANTHER" id="PTHR33164">
    <property type="entry name" value="TRANSCRIPTIONAL REGULATOR, MARR FAMILY"/>
    <property type="match status" value="1"/>
</dbReference>
<accession>A0A7W6LHW9</accession>
<dbReference type="InterPro" id="IPR036390">
    <property type="entry name" value="WH_DNA-bd_sf"/>
</dbReference>
<keyword evidence="6" id="KW-1185">Reference proteome</keyword>
<dbReference type="Proteomes" id="UP000519897">
    <property type="component" value="Unassembled WGS sequence"/>
</dbReference>
<proteinExistence type="predicted"/>
<dbReference type="InterPro" id="IPR000835">
    <property type="entry name" value="HTH_MarR-typ"/>
</dbReference>
<keyword evidence="1" id="KW-0805">Transcription regulation</keyword>
<dbReference type="EMBL" id="JACIEC010000004">
    <property type="protein sequence ID" value="MBB4144694.1"/>
    <property type="molecule type" value="Genomic_DNA"/>
</dbReference>
<evidence type="ECO:0000256" key="2">
    <source>
        <dbReference type="ARBA" id="ARBA00023125"/>
    </source>
</evidence>
<dbReference type="GO" id="GO:0006950">
    <property type="term" value="P:response to stress"/>
    <property type="evidence" value="ECO:0007669"/>
    <property type="project" value="TreeGrafter"/>
</dbReference>
<dbReference type="AlphaFoldDB" id="A0A7W6LHW9"/>
<dbReference type="PRINTS" id="PR00598">
    <property type="entry name" value="HTHMARR"/>
</dbReference>
<dbReference type="RefSeq" id="WP_244484797.1">
    <property type="nucleotide sequence ID" value="NZ_CP049250.1"/>
</dbReference>
<dbReference type="Pfam" id="PF01047">
    <property type="entry name" value="MarR"/>
    <property type="match status" value="1"/>
</dbReference>
<dbReference type="InterPro" id="IPR036388">
    <property type="entry name" value="WH-like_DNA-bd_sf"/>
</dbReference>
<dbReference type="SUPFAM" id="SSF46785">
    <property type="entry name" value="Winged helix' DNA-binding domain"/>
    <property type="match status" value="1"/>
</dbReference>
<gene>
    <name evidence="5" type="ORF">GGQ72_003251</name>
</gene>
<name>A0A7W6LHW9_9HYPH</name>
<dbReference type="InterPro" id="IPR039422">
    <property type="entry name" value="MarR/SlyA-like"/>
</dbReference>
<reference evidence="5 6" key="1">
    <citation type="submission" date="2020-08" db="EMBL/GenBank/DDBJ databases">
        <title>Genomic Encyclopedia of Type Strains, Phase IV (KMG-IV): sequencing the most valuable type-strain genomes for metagenomic binning, comparative biology and taxonomic classification.</title>
        <authorList>
            <person name="Goeker M."/>
        </authorList>
    </citation>
    <scope>NUCLEOTIDE SEQUENCE [LARGE SCALE GENOMIC DNA]</scope>
    <source>
        <strain evidence="5 6">DSM 29514</strain>
    </source>
</reference>
<evidence type="ECO:0000259" key="4">
    <source>
        <dbReference type="PROSITE" id="PS50995"/>
    </source>
</evidence>
<keyword evidence="2 5" id="KW-0238">DNA-binding</keyword>
<dbReference type="Gene3D" id="1.10.10.10">
    <property type="entry name" value="Winged helix-like DNA-binding domain superfamily/Winged helix DNA-binding domain"/>
    <property type="match status" value="1"/>
</dbReference>
<evidence type="ECO:0000313" key="5">
    <source>
        <dbReference type="EMBL" id="MBB4144694.1"/>
    </source>
</evidence>
<dbReference type="SMART" id="SM00347">
    <property type="entry name" value="HTH_MARR"/>
    <property type="match status" value="1"/>
</dbReference>
<keyword evidence="3" id="KW-0804">Transcription</keyword>
<dbReference type="PROSITE" id="PS50995">
    <property type="entry name" value="HTH_MARR_2"/>
    <property type="match status" value="1"/>
</dbReference>
<evidence type="ECO:0000256" key="3">
    <source>
        <dbReference type="ARBA" id="ARBA00023163"/>
    </source>
</evidence>
<dbReference type="GO" id="GO:0003677">
    <property type="term" value="F:DNA binding"/>
    <property type="evidence" value="ECO:0007669"/>
    <property type="project" value="UniProtKB-KW"/>
</dbReference>
<dbReference type="GO" id="GO:0003700">
    <property type="term" value="F:DNA-binding transcription factor activity"/>
    <property type="evidence" value="ECO:0007669"/>
    <property type="project" value="InterPro"/>
</dbReference>
<comment type="caution">
    <text evidence="5">The sequence shown here is derived from an EMBL/GenBank/DDBJ whole genome shotgun (WGS) entry which is preliminary data.</text>
</comment>
<evidence type="ECO:0000256" key="1">
    <source>
        <dbReference type="ARBA" id="ARBA00023015"/>
    </source>
</evidence>